<sequence length="194" mass="21041">MRMDVAAWLSRVTRTAVTAATATVTVTEPGGAAREVSEHHLRADGPLRWSYTVREGGRETHRSCDGRETTHVVGGNPLRSKVPTGSDPTDDPWYFHSWPGVVDGWLVEMLRPVDLLARVVVSAVETTGPDASVRIRATPMGSEPSPYNGFSVPDGRSLCLSLDAERGCFTDVTVTHPGENGPAHRLTHRLTGFE</sequence>
<proteinExistence type="predicted"/>
<dbReference type="AlphaFoldDB" id="A0A6G2BE62"/>
<protein>
    <submittedName>
        <fullName evidence="1">Uncharacterized protein</fullName>
    </submittedName>
</protein>
<organism evidence="1 2">
    <name type="scientific">Streptomyces taklimakanensis</name>
    <dbReference type="NCBI Taxonomy" id="2569853"/>
    <lineage>
        <taxon>Bacteria</taxon>
        <taxon>Bacillati</taxon>
        <taxon>Actinomycetota</taxon>
        <taxon>Actinomycetes</taxon>
        <taxon>Kitasatosporales</taxon>
        <taxon>Streptomycetaceae</taxon>
        <taxon>Streptomyces</taxon>
    </lineage>
</organism>
<evidence type="ECO:0000313" key="2">
    <source>
        <dbReference type="Proteomes" id="UP000473014"/>
    </source>
</evidence>
<comment type="caution">
    <text evidence="1">The sequence shown here is derived from an EMBL/GenBank/DDBJ whole genome shotgun (WGS) entry which is preliminary data.</text>
</comment>
<dbReference type="Proteomes" id="UP000473014">
    <property type="component" value="Unassembled WGS sequence"/>
</dbReference>
<name>A0A6G2BE62_9ACTN</name>
<dbReference type="RefSeq" id="WP_155071575.1">
    <property type="nucleotide sequence ID" value="NZ_WIXO01000001.1"/>
</dbReference>
<keyword evidence="2" id="KW-1185">Reference proteome</keyword>
<dbReference type="EMBL" id="WIXO01000001">
    <property type="protein sequence ID" value="MTE20530.1"/>
    <property type="molecule type" value="Genomic_DNA"/>
</dbReference>
<gene>
    <name evidence="1" type="ORF">F0L17_15735</name>
</gene>
<accession>A0A6G2BE62</accession>
<dbReference type="OrthoDB" id="5192010at2"/>
<reference evidence="1 2" key="1">
    <citation type="submission" date="2019-11" db="EMBL/GenBank/DDBJ databases">
        <authorList>
            <person name="Yuan L."/>
        </authorList>
    </citation>
    <scope>NUCLEOTIDE SEQUENCE [LARGE SCALE GENOMIC DNA]</scope>
    <source>
        <strain evidence="1 2">TRM43335</strain>
    </source>
</reference>
<evidence type="ECO:0000313" key="1">
    <source>
        <dbReference type="EMBL" id="MTE20530.1"/>
    </source>
</evidence>